<feature type="binding site" evidence="6">
    <location>
        <begin position="138"/>
        <end position="141"/>
    </location>
    <ligand>
        <name>carbamoyl phosphate</name>
        <dbReference type="ChEBI" id="CHEBI:58228"/>
    </ligand>
</feature>
<evidence type="ECO:0000256" key="1">
    <source>
        <dbReference type="ARBA" id="ARBA00003822"/>
    </source>
</evidence>
<comment type="function">
    <text evidence="1">Reversibly catalyzes the transfer of the carbamoyl group from carbamoyl phosphate (CP) to the N(epsilon) atom of ornithine (ORN) to produce L-citrulline.</text>
</comment>
<dbReference type="InterPro" id="IPR024904">
    <property type="entry name" value="OTCase_ArgI"/>
</dbReference>
<dbReference type="GO" id="GO:0004585">
    <property type="term" value="F:ornithine carbamoyltransferase activity"/>
    <property type="evidence" value="ECO:0007669"/>
    <property type="project" value="UniProtKB-UniRule"/>
</dbReference>
<evidence type="ECO:0000313" key="9">
    <source>
        <dbReference type="EMBL" id="BBY65832.1"/>
    </source>
</evidence>
<feature type="domain" description="Aspartate/ornithine carbamoyltransferase Asp/Orn-binding" evidence="7">
    <location>
        <begin position="159"/>
        <end position="331"/>
    </location>
</feature>
<dbReference type="NCBIfam" id="TIGR00658">
    <property type="entry name" value="orni_carb_tr"/>
    <property type="match status" value="1"/>
</dbReference>
<dbReference type="InterPro" id="IPR036901">
    <property type="entry name" value="Asp/Orn_carbamoylTrfase_sf"/>
</dbReference>
<dbReference type="PANTHER" id="PTHR45753:SF2">
    <property type="entry name" value="ORNITHINE CARBAMOYLTRANSFERASE"/>
    <property type="match status" value="1"/>
</dbReference>
<feature type="binding site" evidence="6">
    <location>
        <position position="235"/>
    </location>
    <ligand>
        <name>L-ornithine</name>
        <dbReference type="ChEBI" id="CHEBI:46911"/>
    </ligand>
</feature>
<dbReference type="PRINTS" id="PR00100">
    <property type="entry name" value="AOTCASE"/>
</dbReference>
<comment type="subcellular location">
    <subcellularLocation>
        <location evidence="6">Cytoplasm</location>
    </subcellularLocation>
</comment>
<dbReference type="Pfam" id="PF02729">
    <property type="entry name" value="OTCace_N"/>
    <property type="match status" value="1"/>
</dbReference>
<feature type="binding site" evidence="6">
    <location>
        <begin position="239"/>
        <end position="240"/>
    </location>
    <ligand>
        <name>L-ornithine</name>
        <dbReference type="ChEBI" id="CHEBI:46911"/>
    </ligand>
</feature>
<evidence type="ECO:0000256" key="4">
    <source>
        <dbReference type="ARBA" id="ARBA00022679"/>
    </source>
</evidence>
<keyword evidence="6" id="KW-0963">Cytoplasm</keyword>
<dbReference type="EC" id="2.1.3.3" evidence="3 6"/>
<proteinExistence type="inferred from homology"/>
<protein>
    <recommendedName>
        <fullName evidence="3 6">Ornithine carbamoyltransferase</fullName>
        <shortName evidence="6">OTCase</shortName>
        <ecNumber evidence="3 6">2.1.3.3</ecNumber>
    </recommendedName>
</protein>
<sequence>MTALTTSRHPGSLLKELDLDKRAFLDLLDLAAELKRDKQSGSEVPRLTGRNFALIFEKASTRTRCAFEVAAHDQGAHVTYLGPDGSHIGKEESITDTGRVLGRMFDGIAFRGFTQASVEELADDAGVPVWNGLTNEWHPTQMLADIMTMTEHHRGPLEQIAYCFLGDGRNNVARSLLVTGALLGLDVRIAAPRELWPPRDVVDVAHRLAAGSGARLLVTDDVETGVGGVDFVYTDVWVSMGESTEEWARRVPLLLPYRVTEQLMQATGRSDTKFMHCLPSIHNADTDLGRRLRDQFQLVGAEVTQDVFESPTSIVFDQAANRMPTIKAVMTHAFGA</sequence>
<name>A0A7I7T986_9MYCO</name>
<dbReference type="EMBL" id="AP022596">
    <property type="protein sequence ID" value="BBY65832.1"/>
    <property type="molecule type" value="Genomic_DNA"/>
</dbReference>
<evidence type="ECO:0000256" key="6">
    <source>
        <dbReference type="HAMAP-Rule" id="MF_01109"/>
    </source>
</evidence>
<dbReference type="PRINTS" id="PR00102">
    <property type="entry name" value="OTCASE"/>
</dbReference>
<evidence type="ECO:0000256" key="2">
    <source>
        <dbReference type="ARBA" id="ARBA00007805"/>
    </source>
</evidence>
<dbReference type="HAMAP" id="MF_01109">
    <property type="entry name" value="OTCase"/>
    <property type="match status" value="1"/>
</dbReference>
<dbReference type="Pfam" id="PF00185">
    <property type="entry name" value="OTCace"/>
    <property type="match status" value="1"/>
</dbReference>
<evidence type="ECO:0000313" key="10">
    <source>
        <dbReference type="Proteomes" id="UP000467148"/>
    </source>
</evidence>
<dbReference type="GO" id="GO:0019240">
    <property type="term" value="P:citrulline biosynthetic process"/>
    <property type="evidence" value="ECO:0007669"/>
    <property type="project" value="TreeGrafter"/>
</dbReference>
<dbReference type="Proteomes" id="UP000467148">
    <property type="component" value="Chromosome"/>
</dbReference>
<comment type="caution">
    <text evidence="6">Lacks conserved residue(s) required for the propagation of feature annotation.</text>
</comment>
<dbReference type="InterPro" id="IPR002292">
    <property type="entry name" value="Orn/put_carbamltrans"/>
</dbReference>
<keyword evidence="4 6" id="KW-0808">Transferase</keyword>
<dbReference type="Gene3D" id="3.40.50.1370">
    <property type="entry name" value="Aspartate/ornithine carbamoyltransferase"/>
    <property type="match status" value="2"/>
</dbReference>
<feature type="binding site" evidence="6">
    <location>
        <begin position="277"/>
        <end position="278"/>
    </location>
    <ligand>
        <name>carbamoyl phosphate</name>
        <dbReference type="ChEBI" id="CHEBI:58228"/>
    </ligand>
</feature>
<feature type="binding site" evidence="6">
    <location>
        <position position="171"/>
    </location>
    <ligand>
        <name>L-ornithine</name>
        <dbReference type="ChEBI" id="CHEBI:46911"/>
    </ligand>
</feature>
<evidence type="ECO:0000259" key="7">
    <source>
        <dbReference type="Pfam" id="PF00185"/>
    </source>
</evidence>
<dbReference type="AlphaFoldDB" id="A0A7I7T986"/>
<dbReference type="InterPro" id="IPR006131">
    <property type="entry name" value="Asp_carbamoyltransf_Asp/Orn-bd"/>
</dbReference>
<feature type="domain" description="Aspartate/ornithine carbamoyltransferase carbamoyl-P binding" evidence="8">
    <location>
        <begin position="13"/>
        <end position="151"/>
    </location>
</feature>
<keyword evidence="10" id="KW-1185">Reference proteome</keyword>
<dbReference type="InterPro" id="IPR006132">
    <property type="entry name" value="Asp/Orn_carbamoyltranf_P-bd"/>
</dbReference>
<dbReference type="SUPFAM" id="SSF53671">
    <property type="entry name" value="Aspartate/ornithine carbamoyltransferase"/>
    <property type="match status" value="1"/>
</dbReference>
<gene>
    <name evidence="9" type="primary">argF_1</name>
    <name evidence="9" type="ORF">MHEL_40750</name>
</gene>
<dbReference type="PANTHER" id="PTHR45753">
    <property type="entry name" value="ORNITHINE CARBAMOYLTRANSFERASE, MITOCHONDRIAL"/>
    <property type="match status" value="1"/>
</dbReference>
<dbReference type="PROSITE" id="PS00097">
    <property type="entry name" value="CARBAMOYLTRANSFERASE"/>
    <property type="match status" value="1"/>
</dbReference>
<evidence type="ECO:0000256" key="5">
    <source>
        <dbReference type="ARBA" id="ARBA00048772"/>
    </source>
</evidence>
<dbReference type="GO" id="GO:0016597">
    <property type="term" value="F:amino acid binding"/>
    <property type="evidence" value="ECO:0007669"/>
    <property type="project" value="InterPro"/>
</dbReference>
<dbReference type="GO" id="GO:0005737">
    <property type="term" value="C:cytoplasm"/>
    <property type="evidence" value="ECO:0007669"/>
    <property type="project" value="UniProtKB-SubCell"/>
</dbReference>
<evidence type="ECO:0000259" key="8">
    <source>
        <dbReference type="Pfam" id="PF02729"/>
    </source>
</evidence>
<feature type="binding site" evidence="6">
    <location>
        <begin position="60"/>
        <end position="63"/>
    </location>
    <ligand>
        <name>carbamoyl phosphate</name>
        <dbReference type="ChEBI" id="CHEBI:58228"/>
    </ligand>
</feature>
<organism evidence="9 10">
    <name type="scientific">Mycolicibacterium helvum</name>
    <dbReference type="NCBI Taxonomy" id="1534349"/>
    <lineage>
        <taxon>Bacteria</taxon>
        <taxon>Bacillati</taxon>
        <taxon>Actinomycetota</taxon>
        <taxon>Actinomycetes</taxon>
        <taxon>Mycobacteriales</taxon>
        <taxon>Mycobacteriaceae</taxon>
        <taxon>Mycolicibacterium</taxon>
    </lineage>
</organism>
<evidence type="ECO:0000256" key="3">
    <source>
        <dbReference type="ARBA" id="ARBA00013007"/>
    </source>
</evidence>
<dbReference type="InterPro" id="IPR006130">
    <property type="entry name" value="Asp/Orn_carbamoylTrfase"/>
</dbReference>
<feature type="binding site" evidence="6">
    <location>
        <position position="111"/>
    </location>
    <ligand>
        <name>carbamoyl phosphate</name>
        <dbReference type="ChEBI" id="CHEBI:58228"/>
    </ligand>
</feature>
<dbReference type="RefSeq" id="WP_163749845.1">
    <property type="nucleotide sequence ID" value="NZ_AP022596.1"/>
</dbReference>
<reference evidence="9 10" key="1">
    <citation type="journal article" date="2019" name="Emerg. Microbes Infect.">
        <title>Comprehensive subspecies identification of 175 nontuberculous mycobacteria species based on 7547 genomic profiles.</title>
        <authorList>
            <person name="Matsumoto Y."/>
            <person name="Kinjo T."/>
            <person name="Motooka D."/>
            <person name="Nabeya D."/>
            <person name="Jung N."/>
            <person name="Uechi K."/>
            <person name="Horii T."/>
            <person name="Iida T."/>
            <person name="Fujita J."/>
            <person name="Nakamura S."/>
        </authorList>
    </citation>
    <scope>NUCLEOTIDE SEQUENCE [LARGE SCALE GENOMIC DNA]</scope>
    <source>
        <strain evidence="9 10">JCM 30396</strain>
    </source>
</reference>
<dbReference type="KEGG" id="mhev:MHEL_40750"/>
<comment type="similarity">
    <text evidence="2 6">Belongs to the aspartate/ornithine carbamoyltransferase superfamily. OTCase family.</text>
</comment>
<comment type="catalytic activity">
    <reaction evidence="5 6">
        <text>carbamoyl phosphate + L-ornithine = L-citrulline + phosphate + H(+)</text>
        <dbReference type="Rhea" id="RHEA:19513"/>
        <dbReference type="ChEBI" id="CHEBI:15378"/>
        <dbReference type="ChEBI" id="CHEBI:43474"/>
        <dbReference type="ChEBI" id="CHEBI:46911"/>
        <dbReference type="ChEBI" id="CHEBI:57743"/>
        <dbReference type="ChEBI" id="CHEBI:58228"/>
        <dbReference type="EC" id="2.1.3.3"/>
    </reaction>
</comment>
<dbReference type="GO" id="GO:0042450">
    <property type="term" value="P:L-arginine biosynthetic process via ornithine"/>
    <property type="evidence" value="ECO:0007669"/>
    <property type="project" value="UniProtKB-UniRule"/>
</dbReference>
<feature type="binding site" evidence="6">
    <location>
        <position position="322"/>
    </location>
    <ligand>
        <name>carbamoyl phosphate</name>
        <dbReference type="ChEBI" id="CHEBI:58228"/>
    </ligand>
</feature>
<accession>A0A7I7T986</accession>